<reference evidence="1 2" key="1">
    <citation type="submission" date="2019-03" db="EMBL/GenBank/DDBJ databases">
        <title>Genomic Encyclopedia of Type Strains, Phase IV (KMG-IV): sequencing the most valuable type-strain genomes for metagenomic binning, comparative biology and taxonomic classification.</title>
        <authorList>
            <person name="Goeker M."/>
        </authorList>
    </citation>
    <scope>NUCLEOTIDE SEQUENCE [LARGE SCALE GENOMIC DNA]</scope>
    <source>
        <strain evidence="1 2">DSM 25059</strain>
    </source>
</reference>
<evidence type="ECO:0000313" key="2">
    <source>
        <dbReference type="Proteomes" id="UP000295493"/>
    </source>
</evidence>
<evidence type="ECO:0008006" key="3">
    <source>
        <dbReference type="Google" id="ProtNLM"/>
    </source>
</evidence>
<sequence>MAKSPDEKTVQIKVSPELKKEIHRSALERDETVRTFILKALKGRGIAVSDGDLVDRRKAAIR</sequence>
<accession>A0A4R6FXQ6</accession>
<name>A0A4R6FXQ6_9SPHN</name>
<dbReference type="EMBL" id="SNWD01000002">
    <property type="protein sequence ID" value="TDN85815.1"/>
    <property type="molecule type" value="Genomic_DNA"/>
</dbReference>
<proteinExistence type="predicted"/>
<keyword evidence="2" id="KW-1185">Reference proteome</keyword>
<dbReference type="Proteomes" id="UP000295493">
    <property type="component" value="Unassembled WGS sequence"/>
</dbReference>
<gene>
    <name evidence="1" type="ORF">EV664_102526</name>
</gene>
<evidence type="ECO:0000313" key="1">
    <source>
        <dbReference type="EMBL" id="TDN85815.1"/>
    </source>
</evidence>
<organism evidence="1 2">
    <name type="scientific">Stakelama pacifica</name>
    <dbReference type="NCBI Taxonomy" id="517720"/>
    <lineage>
        <taxon>Bacteria</taxon>
        <taxon>Pseudomonadati</taxon>
        <taxon>Pseudomonadota</taxon>
        <taxon>Alphaproteobacteria</taxon>
        <taxon>Sphingomonadales</taxon>
        <taxon>Sphingomonadaceae</taxon>
        <taxon>Stakelama</taxon>
    </lineage>
</organism>
<comment type="caution">
    <text evidence="1">The sequence shown here is derived from an EMBL/GenBank/DDBJ whole genome shotgun (WGS) entry which is preliminary data.</text>
</comment>
<dbReference type="OrthoDB" id="9858388at2"/>
<protein>
    <recommendedName>
        <fullName evidence="3">Ribbon-helix-helix CopG family protein</fullName>
    </recommendedName>
</protein>
<dbReference type="AlphaFoldDB" id="A0A4R6FXQ6"/>
<dbReference type="RefSeq" id="WP_133494689.1">
    <property type="nucleotide sequence ID" value="NZ_BMLU01000002.1"/>
</dbReference>